<dbReference type="AlphaFoldDB" id="A7NNN6"/>
<dbReference type="eggNOG" id="COG3118">
    <property type="taxonomic scope" value="Bacteria"/>
</dbReference>
<sequence length="453" mass="49260">MFIDCSHLIASNPPRLHYGVAVVDINDDGAWELFIAGFDGANRVLRWNGAGFVDIVDQTLADAQRQAIGVAAGDLDGDGREEIYVLNTDTFAGRKRFGDRLFDFQETGWVDLFELPQNREALNLTAGRSVAVVDRLGTGRYGFFVANYGGPFRLYELDRFGEVQDMASAAGVSFTTGGRGVMTLPLVTSRMDIFTVNENGPNLLFANRGDGTFEEIARRAGLPDPHEHGRGVAAGDFDGDGRFDIVYGNWEGPHRLFLQKWEGLFVDAAPPDMAEPSRVRTVIAADFDNDGELEIFFNNIGEPNRLFARRGDVWTKIDPGDALEPAGLGTGAAVGDFDGDGRLELLISHGEADLQPLSLYRPVSNEYAWLRVLPLTRAGAPARGAVVVLSAGGRRQLRAVDAGSGYLCQMEAVAHFGLGRVATVESVEVYWPDGAMTSITAPEVNRVLRIPHP</sequence>
<protein>
    <submittedName>
        <fullName evidence="3">ASPIC/UnbV domain protein</fullName>
    </submittedName>
</protein>
<dbReference type="PANTHER" id="PTHR16026">
    <property type="entry name" value="CARTILAGE ACIDIC PROTEIN 1"/>
    <property type="match status" value="1"/>
</dbReference>
<evidence type="ECO:0000259" key="2">
    <source>
        <dbReference type="Pfam" id="PF07593"/>
    </source>
</evidence>
<dbReference type="EMBL" id="CP000804">
    <property type="protein sequence ID" value="ABU59177.1"/>
    <property type="molecule type" value="Genomic_DNA"/>
</dbReference>
<dbReference type="InterPro" id="IPR027039">
    <property type="entry name" value="Crtac1"/>
</dbReference>
<dbReference type="Pfam" id="PF13517">
    <property type="entry name" value="FG-GAP_3"/>
    <property type="match status" value="2"/>
</dbReference>
<reference evidence="3 4" key="1">
    <citation type="submission" date="2007-08" db="EMBL/GenBank/DDBJ databases">
        <title>Complete sequence of Roseiflexus castenholzii DSM 13941.</title>
        <authorList>
            <consortium name="US DOE Joint Genome Institute"/>
            <person name="Copeland A."/>
            <person name="Lucas S."/>
            <person name="Lapidus A."/>
            <person name="Barry K."/>
            <person name="Glavina del Rio T."/>
            <person name="Dalin E."/>
            <person name="Tice H."/>
            <person name="Pitluck S."/>
            <person name="Thompson L.S."/>
            <person name="Brettin T."/>
            <person name="Bruce D."/>
            <person name="Detter J.C."/>
            <person name="Han C."/>
            <person name="Tapia R."/>
            <person name="Schmutz J."/>
            <person name="Larimer F."/>
            <person name="Land M."/>
            <person name="Hauser L."/>
            <person name="Kyrpides N."/>
            <person name="Mikhailova N."/>
            <person name="Bryant D.A."/>
            <person name="Hanada S."/>
            <person name="Tsukatani Y."/>
            <person name="Richardson P."/>
        </authorList>
    </citation>
    <scope>NUCLEOTIDE SEQUENCE [LARGE SCALE GENOMIC DNA]</scope>
    <source>
        <strain evidence="4">DSM 13941 / HLO8</strain>
    </source>
</reference>
<dbReference type="Gene3D" id="2.130.10.130">
    <property type="entry name" value="Integrin alpha, N-terminal"/>
    <property type="match status" value="1"/>
</dbReference>
<dbReference type="InterPro" id="IPR013517">
    <property type="entry name" value="FG-GAP"/>
</dbReference>
<gene>
    <name evidence="3" type="ordered locus">Rcas_3123</name>
</gene>
<evidence type="ECO:0000313" key="4">
    <source>
        <dbReference type="Proteomes" id="UP000000263"/>
    </source>
</evidence>
<keyword evidence="4" id="KW-1185">Reference proteome</keyword>
<keyword evidence="1" id="KW-0732">Signal</keyword>
<dbReference type="InterPro" id="IPR011519">
    <property type="entry name" value="UnbV_ASPIC"/>
</dbReference>
<dbReference type="PANTHER" id="PTHR16026:SF0">
    <property type="entry name" value="CARTILAGE ACIDIC PROTEIN 1"/>
    <property type="match status" value="1"/>
</dbReference>
<dbReference type="InterPro" id="IPR028994">
    <property type="entry name" value="Integrin_alpha_N"/>
</dbReference>
<organism evidence="3 4">
    <name type="scientific">Roseiflexus castenholzii (strain DSM 13941 / HLO8)</name>
    <dbReference type="NCBI Taxonomy" id="383372"/>
    <lineage>
        <taxon>Bacteria</taxon>
        <taxon>Bacillati</taxon>
        <taxon>Chloroflexota</taxon>
        <taxon>Chloroflexia</taxon>
        <taxon>Chloroflexales</taxon>
        <taxon>Roseiflexineae</taxon>
        <taxon>Roseiflexaceae</taxon>
        <taxon>Roseiflexus</taxon>
    </lineage>
</organism>
<dbReference type="RefSeq" id="WP_012121601.1">
    <property type="nucleotide sequence ID" value="NC_009767.1"/>
</dbReference>
<evidence type="ECO:0000313" key="3">
    <source>
        <dbReference type="EMBL" id="ABU59177.1"/>
    </source>
</evidence>
<dbReference type="HOGENOM" id="CLU_027473_0_0_0"/>
<accession>A7NNN6</accession>
<dbReference type="Proteomes" id="UP000000263">
    <property type="component" value="Chromosome"/>
</dbReference>
<proteinExistence type="predicted"/>
<dbReference type="Pfam" id="PF07593">
    <property type="entry name" value="UnbV_ASPIC"/>
    <property type="match status" value="1"/>
</dbReference>
<dbReference type="SUPFAM" id="SSF69318">
    <property type="entry name" value="Integrin alpha N-terminal domain"/>
    <property type="match status" value="1"/>
</dbReference>
<name>A7NNN6_ROSCS</name>
<evidence type="ECO:0000256" key="1">
    <source>
        <dbReference type="ARBA" id="ARBA00022729"/>
    </source>
</evidence>
<feature type="domain" description="ASPIC/UnbV" evidence="2">
    <location>
        <begin position="382"/>
        <end position="448"/>
    </location>
</feature>
<dbReference type="KEGG" id="rca:Rcas_3123"/>
<dbReference type="STRING" id="383372.Rcas_3123"/>